<proteinExistence type="predicted"/>
<feature type="chain" id="PRO_5047088673" evidence="2">
    <location>
        <begin position="21"/>
        <end position="154"/>
    </location>
</feature>
<accession>A0ABR0EXB0</accession>
<reference evidence="3 4" key="1">
    <citation type="journal article" date="2023" name="G3 (Bethesda)">
        <title>A chromosome-level genome assembly of Zasmidium syzygii isolated from banana leaves.</title>
        <authorList>
            <person name="van Westerhoven A.C."/>
            <person name="Mehrabi R."/>
            <person name="Talebi R."/>
            <person name="Steentjes M.B.F."/>
            <person name="Corcolon B."/>
            <person name="Chong P.A."/>
            <person name="Kema G.H.J."/>
            <person name="Seidl M.F."/>
        </authorList>
    </citation>
    <scope>NUCLEOTIDE SEQUENCE [LARGE SCALE GENOMIC DNA]</scope>
    <source>
        <strain evidence="3 4">P124</strain>
    </source>
</reference>
<evidence type="ECO:0000313" key="4">
    <source>
        <dbReference type="Proteomes" id="UP001305779"/>
    </source>
</evidence>
<keyword evidence="4" id="KW-1185">Reference proteome</keyword>
<comment type="caution">
    <text evidence="3">The sequence shown here is derived from an EMBL/GenBank/DDBJ whole genome shotgun (WGS) entry which is preliminary data.</text>
</comment>
<dbReference type="Proteomes" id="UP001305779">
    <property type="component" value="Unassembled WGS sequence"/>
</dbReference>
<keyword evidence="2" id="KW-0732">Signal</keyword>
<protein>
    <submittedName>
        <fullName evidence="3">Uncharacterized protein</fullName>
    </submittedName>
</protein>
<name>A0ABR0EXB0_ZASCE</name>
<evidence type="ECO:0000313" key="3">
    <source>
        <dbReference type="EMBL" id="KAK4506281.1"/>
    </source>
</evidence>
<organism evidence="3 4">
    <name type="scientific">Zasmidium cellare</name>
    <name type="common">Wine cellar mold</name>
    <name type="synonym">Racodium cellare</name>
    <dbReference type="NCBI Taxonomy" id="395010"/>
    <lineage>
        <taxon>Eukaryota</taxon>
        <taxon>Fungi</taxon>
        <taxon>Dikarya</taxon>
        <taxon>Ascomycota</taxon>
        <taxon>Pezizomycotina</taxon>
        <taxon>Dothideomycetes</taxon>
        <taxon>Dothideomycetidae</taxon>
        <taxon>Mycosphaerellales</taxon>
        <taxon>Mycosphaerellaceae</taxon>
        <taxon>Zasmidium</taxon>
    </lineage>
</organism>
<dbReference type="EMBL" id="JAXOVC010000001">
    <property type="protein sequence ID" value="KAK4506281.1"/>
    <property type="molecule type" value="Genomic_DNA"/>
</dbReference>
<feature type="region of interest" description="Disordered" evidence="1">
    <location>
        <begin position="121"/>
        <end position="146"/>
    </location>
</feature>
<evidence type="ECO:0000256" key="1">
    <source>
        <dbReference type="SAM" id="MobiDB-lite"/>
    </source>
</evidence>
<feature type="signal peptide" evidence="2">
    <location>
        <begin position="1"/>
        <end position="20"/>
    </location>
</feature>
<sequence>MKFTPILVATFAVFVSFAAAAPPANLLEQRRDAFTGKPKNTTILADDDGEWTLVLYPTPASKEKGENCGGASQTVKGKGLMSCIKLPIDTYCVDFSLNNEVMGLSCNVKFGKDKCPSKDGNGDGTGISLVDGGPESRTGQNEPDVRFAQVNCNQ</sequence>
<gene>
    <name evidence="3" type="ORF">PRZ48_000011</name>
</gene>
<evidence type="ECO:0000256" key="2">
    <source>
        <dbReference type="SAM" id="SignalP"/>
    </source>
</evidence>